<feature type="compositionally biased region" description="Gly residues" evidence="2">
    <location>
        <begin position="38"/>
        <end position="48"/>
    </location>
</feature>
<feature type="region of interest" description="Disordered" evidence="2">
    <location>
        <begin position="35"/>
        <end position="56"/>
    </location>
</feature>
<dbReference type="InterPro" id="IPR050302">
    <property type="entry name" value="Rab_GAP_TBC_domain"/>
</dbReference>
<dbReference type="InterPro" id="IPR000195">
    <property type="entry name" value="Rab-GAP-TBC_dom"/>
</dbReference>
<dbReference type="Pfam" id="PF00566">
    <property type="entry name" value="RabGAP-TBC"/>
    <property type="match status" value="1"/>
</dbReference>
<organism evidence="4 5">
    <name type="scientific">Sphagnum jensenii</name>
    <dbReference type="NCBI Taxonomy" id="128206"/>
    <lineage>
        <taxon>Eukaryota</taxon>
        <taxon>Viridiplantae</taxon>
        <taxon>Streptophyta</taxon>
        <taxon>Embryophyta</taxon>
        <taxon>Bryophyta</taxon>
        <taxon>Sphagnophytina</taxon>
        <taxon>Sphagnopsida</taxon>
        <taxon>Sphagnales</taxon>
        <taxon>Sphagnaceae</taxon>
        <taxon>Sphagnum</taxon>
    </lineage>
</organism>
<reference evidence="4" key="1">
    <citation type="submission" date="2024-03" db="EMBL/GenBank/DDBJ databases">
        <authorList>
            <consortium name="ELIXIR-Norway"/>
            <consortium name="Elixir Norway"/>
        </authorList>
    </citation>
    <scope>NUCLEOTIDE SEQUENCE</scope>
</reference>
<dbReference type="InterPro" id="IPR035969">
    <property type="entry name" value="Rab-GAP_TBC_sf"/>
</dbReference>
<feature type="coiled-coil region" evidence="1">
    <location>
        <begin position="636"/>
        <end position="663"/>
    </location>
</feature>
<dbReference type="Gene3D" id="1.10.472.80">
    <property type="entry name" value="Ypt/Rab-GAP domain of gyp1p, domain 3"/>
    <property type="match status" value="1"/>
</dbReference>
<protein>
    <recommendedName>
        <fullName evidence="3">Rab-GAP TBC domain-containing protein</fullName>
    </recommendedName>
</protein>
<dbReference type="PANTHER" id="PTHR47219">
    <property type="entry name" value="RAB GTPASE-ACTIVATING PROTEIN 1-LIKE"/>
    <property type="match status" value="1"/>
</dbReference>
<feature type="coiled-coil region" evidence="1">
    <location>
        <begin position="694"/>
        <end position="721"/>
    </location>
</feature>
<evidence type="ECO:0000313" key="4">
    <source>
        <dbReference type="EMBL" id="CAK9872692.1"/>
    </source>
</evidence>
<dbReference type="Proteomes" id="UP001497522">
    <property type="component" value="Chromosome 3"/>
</dbReference>
<sequence length="846" mass="92968">MSGSRSSDGGGSSSSHGAVELWRLDTMRASKEKTVVGGAWGRGGGGGAAAAAPRPQENRDMYGFALRPQHLKEYREHARIYKEEEAERSERWEQFLGLHSKPVESADSIIVACEGGSAAEVGEETKASTDHTWGQLRSSSLWAVEQVLKTRRKGKLPPSEAQIGDGLSEAAGETSDSGGGENSTEGGNEDDSDEEFYDVERSDSVQDGADQVSSEVLEKCPWEEELKVLVSGGVPMALRGELWQVFVGSKEQQVHGHYQALLAQQADGDVEANGTVSNSSGLCLKSMSNSNPSEKWSSQIEKDLPRTFPGHPALDQDGLNALRRLLTAYSRHNPAVGYCQAMNFLAALLLLLMPEENAFWTLTGIIDNYFGGYYTEKMLEAQVDQLVFEQLVCERFPRLSAHLDSLGVQVAWVSSPWFLSIFVNVLPWESVLRVWDVLLYEGNRSMLFRTGLALMEIHVGVLMQKCDTGDAVTMLQSMGEATFDSSQLVLAACLGFHDVHEDRLEQLRNHHRPSVLSALHERSSELHLWRSKNGVATKAGSLVEQVVGGSLPFTNPVISLQAKLGHFEPASESNSDVSLLGLSLNDDEESGRVDLQEQVVWLKTELCSALEDRKAAIVRAEELKVALMEMVKEDNRHLLSAQVERLEAEVGTLQKALSDKEEQEQVMVQVLVRMEQEQRVADDARRFAEQDASLQRLQVMAEKATQELAAMEKRAVMAESMLEATLNSESGWVRRSAPGKVEGAGEVPSNVSDDSSAGARRQSFFGRPFSLSWREKSKLNIERKDNPMDELPCGELLSPVPSSSPKGLEQINGHSKSTANQTPSVMTKDSLWPQSEVGNGREKLIS</sequence>
<proteinExistence type="predicted"/>
<name>A0ABP1BBR0_9BRYO</name>
<dbReference type="PROSITE" id="PS50086">
    <property type="entry name" value="TBC_RABGAP"/>
    <property type="match status" value="1"/>
</dbReference>
<keyword evidence="5" id="KW-1185">Reference proteome</keyword>
<feature type="compositionally biased region" description="Polar residues" evidence="2">
    <location>
        <begin position="812"/>
        <end position="837"/>
    </location>
</feature>
<feature type="region of interest" description="Disordered" evidence="2">
    <location>
        <begin position="781"/>
        <end position="846"/>
    </location>
</feature>
<dbReference type="PANTHER" id="PTHR47219:SF20">
    <property type="entry name" value="TBC1 DOMAIN FAMILY MEMBER 2B"/>
    <property type="match status" value="1"/>
</dbReference>
<dbReference type="SUPFAM" id="SSF47923">
    <property type="entry name" value="Ypt/Rab-GAP domain of gyp1p"/>
    <property type="match status" value="2"/>
</dbReference>
<dbReference type="Gene3D" id="1.10.8.270">
    <property type="entry name" value="putative rabgap domain of human tbc1 domain family member 14 like domains"/>
    <property type="match status" value="1"/>
</dbReference>
<feature type="compositionally biased region" description="Acidic residues" evidence="2">
    <location>
        <begin position="187"/>
        <end position="197"/>
    </location>
</feature>
<evidence type="ECO:0000256" key="2">
    <source>
        <dbReference type="SAM" id="MobiDB-lite"/>
    </source>
</evidence>
<accession>A0ABP1BBR0</accession>
<feature type="region of interest" description="Disordered" evidence="2">
    <location>
        <begin position="736"/>
        <end position="760"/>
    </location>
</feature>
<keyword evidence="1" id="KW-0175">Coiled coil</keyword>
<evidence type="ECO:0000313" key="5">
    <source>
        <dbReference type="Proteomes" id="UP001497522"/>
    </source>
</evidence>
<feature type="compositionally biased region" description="Low complexity" evidence="2">
    <location>
        <begin position="172"/>
        <end position="186"/>
    </location>
</feature>
<gene>
    <name evidence="4" type="ORF">CSSPJE1EN2_LOCUS15262</name>
</gene>
<feature type="domain" description="Rab-GAP TBC" evidence="3">
    <location>
        <begin position="233"/>
        <end position="442"/>
    </location>
</feature>
<evidence type="ECO:0000256" key="1">
    <source>
        <dbReference type="SAM" id="Coils"/>
    </source>
</evidence>
<feature type="region of interest" description="Disordered" evidence="2">
    <location>
        <begin position="153"/>
        <end position="215"/>
    </location>
</feature>
<dbReference type="EMBL" id="OZ023704">
    <property type="protein sequence ID" value="CAK9872692.1"/>
    <property type="molecule type" value="Genomic_DNA"/>
</dbReference>
<evidence type="ECO:0000259" key="3">
    <source>
        <dbReference type="PROSITE" id="PS50086"/>
    </source>
</evidence>
<dbReference type="SMART" id="SM00164">
    <property type="entry name" value="TBC"/>
    <property type="match status" value="1"/>
</dbReference>